<feature type="region of interest" description="Disordered" evidence="1">
    <location>
        <begin position="1"/>
        <end position="31"/>
    </location>
</feature>
<proteinExistence type="predicted"/>
<dbReference type="EMBL" id="GECU01016613">
    <property type="protein sequence ID" value="JAS91093.1"/>
    <property type="molecule type" value="Transcribed_RNA"/>
</dbReference>
<organism evidence="2">
    <name type="scientific">Homalodisca liturata</name>
    <dbReference type="NCBI Taxonomy" id="320908"/>
    <lineage>
        <taxon>Eukaryota</taxon>
        <taxon>Metazoa</taxon>
        <taxon>Ecdysozoa</taxon>
        <taxon>Arthropoda</taxon>
        <taxon>Hexapoda</taxon>
        <taxon>Insecta</taxon>
        <taxon>Pterygota</taxon>
        <taxon>Neoptera</taxon>
        <taxon>Paraneoptera</taxon>
        <taxon>Hemiptera</taxon>
        <taxon>Auchenorrhyncha</taxon>
        <taxon>Membracoidea</taxon>
        <taxon>Cicadellidae</taxon>
        <taxon>Cicadellinae</taxon>
        <taxon>Proconiini</taxon>
        <taxon>Homalodisca</taxon>
    </lineage>
</organism>
<gene>
    <name evidence="2" type="ORF">g.803</name>
</gene>
<reference evidence="2" key="1">
    <citation type="submission" date="2015-11" db="EMBL/GenBank/DDBJ databases">
        <title>De novo transcriptome assembly of four potential Pierce s Disease insect vectors from Arizona vineyards.</title>
        <authorList>
            <person name="Tassone E.E."/>
        </authorList>
    </citation>
    <scope>NUCLEOTIDE SEQUENCE</scope>
</reference>
<evidence type="ECO:0000313" key="2">
    <source>
        <dbReference type="EMBL" id="JAS91093.1"/>
    </source>
</evidence>
<sequence>MQPRKALQQATSTDPHSSKKSSQDSKEPPPYRTCRQAFTEFKILAVVNLYILETVLFLKSPEATRTVAQNASYNTRNSCNYQIPIHESRYDLPEYLKKTNRLQFGRLLKFWIQDHLLFHLNEFY</sequence>
<evidence type="ECO:0000256" key="1">
    <source>
        <dbReference type="SAM" id="MobiDB-lite"/>
    </source>
</evidence>
<name>A0A1B6IW44_9HEMI</name>
<protein>
    <submittedName>
        <fullName evidence="2">Uncharacterized protein</fullName>
    </submittedName>
</protein>
<accession>A0A1B6IW44</accession>
<dbReference type="AlphaFoldDB" id="A0A1B6IW44"/>